<dbReference type="GO" id="GO:0001726">
    <property type="term" value="C:ruffle"/>
    <property type="evidence" value="ECO:0007669"/>
    <property type="project" value="UniProtKB-SubCell"/>
</dbReference>
<dbReference type="GO" id="GO:0001530">
    <property type="term" value="F:lipopolysaccharide binding"/>
    <property type="evidence" value="ECO:0007669"/>
    <property type="project" value="TreeGrafter"/>
</dbReference>
<dbReference type="GO" id="GO:0005769">
    <property type="term" value="C:early endosome"/>
    <property type="evidence" value="ECO:0007669"/>
    <property type="project" value="UniProtKB-SubCell"/>
</dbReference>
<dbReference type="InterPro" id="IPR035897">
    <property type="entry name" value="Toll_tir_struct_dom_sf"/>
</dbReference>
<accession>A0A0H4LUV8</accession>
<evidence type="ECO:0000256" key="15">
    <source>
        <dbReference type="ARBA" id="ARBA00023136"/>
    </source>
</evidence>
<feature type="domain" description="TIR" evidence="24">
    <location>
        <begin position="674"/>
        <end position="817"/>
    </location>
</feature>
<dbReference type="EMBL" id="KX576551">
    <property type="protein sequence ID" value="ART66954.1"/>
    <property type="molecule type" value="Genomic_DNA"/>
</dbReference>
<dbReference type="GO" id="GO:0034142">
    <property type="term" value="P:toll-like receptor 4 signaling pathway"/>
    <property type="evidence" value="ECO:0007669"/>
    <property type="project" value="TreeGrafter"/>
</dbReference>
<keyword evidence="19" id="KW-0966">Cell projection</keyword>
<evidence type="ECO:0000256" key="8">
    <source>
        <dbReference type="ARBA" id="ARBA00022692"/>
    </source>
</evidence>
<dbReference type="GO" id="GO:0006954">
    <property type="term" value="P:inflammatory response"/>
    <property type="evidence" value="ECO:0007669"/>
    <property type="project" value="UniProtKB-UniRule"/>
</dbReference>
<feature type="chain" id="PRO_5005207837" description="Toll-like receptor 4" evidence="23">
    <location>
        <begin position="25"/>
        <end position="820"/>
    </location>
</feature>
<evidence type="ECO:0000256" key="9">
    <source>
        <dbReference type="ARBA" id="ARBA00022729"/>
    </source>
</evidence>
<feature type="transmembrane region" description="Helical" evidence="22">
    <location>
        <begin position="630"/>
        <end position="650"/>
    </location>
</feature>
<evidence type="ECO:0000259" key="24">
    <source>
        <dbReference type="PROSITE" id="PS50104"/>
    </source>
</evidence>
<keyword evidence="17" id="KW-0325">Glycoprotein</keyword>
<evidence type="ECO:0000256" key="10">
    <source>
        <dbReference type="ARBA" id="ARBA00022737"/>
    </source>
</evidence>
<dbReference type="GO" id="GO:0032497">
    <property type="term" value="P:detection of lipopolysaccharide"/>
    <property type="evidence" value="ECO:0007669"/>
    <property type="project" value="TreeGrafter"/>
</dbReference>
<dbReference type="Gene3D" id="3.80.10.10">
    <property type="entry name" value="Ribonuclease Inhibitor"/>
    <property type="match status" value="1"/>
</dbReference>
<keyword evidence="7" id="KW-0433">Leucine-rich repeat</keyword>
<evidence type="ECO:0000256" key="16">
    <source>
        <dbReference type="ARBA" id="ARBA00023170"/>
    </source>
</evidence>
<dbReference type="Gene3D" id="3.40.50.10140">
    <property type="entry name" value="Toll/interleukin-1 receptor homology (TIR) domain"/>
    <property type="match status" value="1"/>
</dbReference>
<protein>
    <recommendedName>
        <fullName evidence="20">Toll-like receptor 4</fullName>
    </recommendedName>
</protein>
<keyword evidence="6 21" id="KW-0399">Innate immunity</keyword>
<dbReference type="Pfam" id="PF01582">
    <property type="entry name" value="TIR"/>
    <property type="match status" value="1"/>
</dbReference>
<keyword evidence="5" id="KW-1003">Cell membrane</keyword>
<dbReference type="FunFam" id="3.40.50.10140:FF:000006">
    <property type="entry name" value="Toll-like receptor 4"/>
    <property type="match status" value="1"/>
</dbReference>
<evidence type="ECO:0000256" key="1">
    <source>
        <dbReference type="ARBA" id="ARBA00004251"/>
    </source>
</evidence>
<evidence type="ECO:0000256" key="14">
    <source>
        <dbReference type="ARBA" id="ARBA00022989"/>
    </source>
</evidence>
<dbReference type="GO" id="GO:0045087">
    <property type="term" value="P:innate immune response"/>
    <property type="evidence" value="ECO:0007669"/>
    <property type="project" value="UniProtKB-UniRule"/>
</dbReference>
<reference evidence="25" key="1">
    <citation type="submission" date="2015-04" db="EMBL/GenBank/DDBJ databases">
        <title>Identification and functional characterization of Toll-like receptor 4 of blunt snout bream (Megalobrama amblycephala).</title>
        <authorList>
            <person name="Yan J."/>
            <person name="Tan L."/>
            <person name="Jiang Y."/>
            <person name="Zhang F."/>
        </authorList>
    </citation>
    <scope>NUCLEOTIDE SEQUENCE</scope>
</reference>
<evidence type="ECO:0000256" key="6">
    <source>
        <dbReference type="ARBA" id="ARBA00022588"/>
    </source>
</evidence>
<evidence type="ECO:0000256" key="17">
    <source>
        <dbReference type="ARBA" id="ARBA00023180"/>
    </source>
</evidence>
<keyword evidence="12" id="KW-0832">Ubl conjugation</keyword>
<dbReference type="GO" id="GO:0001875">
    <property type="term" value="F:lipopolysaccharide immune receptor activity"/>
    <property type="evidence" value="ECO:0007669"/>
    <property type="project" value="TreeGrafter"/>
</dbReference>
<evidence type="ECO:0000256" key="18">
    <source>
        <dbReference type="ARBA" id="ARBA00023198"/>
    </source>
</evidence>
<keyword evidence="11" id="KW-0967">Endosome</keyword>
<dbReference type="InterPro" id="IPR000157">
    <property type="entry name" value="TIR_dom"/>
</dbReference>
<name>A0A0H4LUV8_MEGAM</name>
<dbReference type="GO" id="GO:0005886">
    <property type="term" value="C:plasma membrane"/>
    <property type="evidence" value="ECO:0007669"/>
    <property type="project" value="UniProtKB-SubCell"/>
</dbReference>
<evidence type="ECO:0000256" key="5">
    <source>
        <dbReference type="ARBA" id="ARBA00022475"/>
    </source>
</evidence>
<dbReference type="SMR" id="A0A0H4LUV8"/>
<dbReference type="PANTHER" id="PTHR24365">
    <property type="entry name" value="TOLL-LIKE RECEPTOR"/>
    <property type="match status" value="1"/>
</dbReference>
<dbReference type="PANTHER" id="PTHR24365:SF521">
    <property type="entry name" value="TOLL-LIKE RECEPTOR 4"/>
    <property type="match status" value="1"/>
</dbReference>
<evidence type="ECO:0000256" key="22">
    <source>
        <dbReference type="SAM" id="Phobius"/>
    </source>
</evidence>
<keyword evidence="10" id="KW-0677">Repeat</keyword>
<dbReference type="SUPFAM" id="SSF52200">
    <property type="entry name" value="Toll/Interleukin receptor TIR domain"/>
    <property type="match status" value="1"/>
</dbReference>
<evidence type="ECO:0000256" key="7">
    <source>
        <dbReference type="ARBA" id="ARBA00022614"/>
    </source>
</evidence>
<dbReference type="GO" id="GO:0002755">
    <property type="term" value="P:MyD88-dependent toll-like receptor signaling pathway"/>
    <property type="evidence" value="ECO:0007669"/>
    <property type="project" value="TreeGrafter"/>
</dbReference>
<dbReference type="GO" id="GO:0046696">
    <property type="term" value="C:lipopolysaccharide receptor complex"/>
    <property type="evidence" value="ECO:0007669"/>
    <property type="project" value="TreeGrafter"/>
</dbReference>
<evidence type="ECO:0000256" key="2">
    <source>
        <dbReference type="ARBA" id="ARBA00004412"/>
    </source>
</evidence>
<dbReference type="AlphaFoldDB" id="A0A0H4LUV8"/>
<dbReference type="PROSITE" id="PS51450">
    <property type="entry name" value="LRR"/>
    <property type="match status" value="1"/>
</dbReference>
<evidence type="ECO:0000256" key="21">
    <source>
        <dbReference type="PIRNR" id="PIRNR037595"/>
    </source>
</evidence>
<keyword evidence="14 22" id="KW-1133">Transmembrane helix</keyword>
<evidence type="ECO:0000256" key="12">
    <source>
        <dbReference type="ARBA" id="ARBA00022843"/>
    </source>
</evidence>
<dbReference type="GO" id="GO:0050829">
    <property type="term" value="P:defense response to Gram-negative bacterium"/>
    <property type="evidence" value="ECO:0007669"/>
    <property type="project" value="TreeGrafter"/>
</dbReference>
<keyword evidence="13 21" id="KW-0391">Immunity</keyword>
<evidence type="ECO:0000256" key="4">
    <source>
        <dbReference type="ARBA" id="ARBA00009634"/>
    </source>
</evidence>
<keyword evidence="18 21" id="KW-0395">Inflammatory response</keyword>
<keyword evidence="15 22" id="KW-0472">Membrane</keyword>
<evidence type="ECO:0000256" key="23">
    <source>
        <dbReference type="SAM" id="SignalP"/>
    </source>
</evidence>
<organism evidence="25">
    <name type="scientific">Megalobrama amblycephala</name>
    <name type="common">Chinese blunt snout bream</name>
    <name type="synonym">Brema carp</name>
    <dbReference type="NCBI Taxonomy" id="75352"/>
    <lineage>
        <taxon>Eukaryota</taxon>
        <taxon>Metazoa</taxon>
        <taxon>Chordata</taxon>
        <taxon>Craniata</taxon>
        <taxon>Vertebrata</taxon>
        <taxon>Euteleostomi</taxon>
        <taxon>Actinopterygii</taxon>
        <taxon>Neopterygii</taxon>
        <taxon>Teleostei</taxon>
        <taxon>Ostariophysi</taxon>
        <taxon>Cypriniformes</taxon>
        <taxon>Xenocyprididae</taxon>
        <taxon>Xenocypridinae</taxon>
        <taxon>Megalobrama</taxon>
    </lineage>
</organism>
<dbReference type="PIRSF" id="PIRSF037595">
    <property type="entry name" value="Toll-like_receptor"/>
    <property type="match status" value="1"/>
</dbReference>
<proteinExistence type="evidence at transcript level"/>
<keyword evidence="8 22" id="KW-0812">Transmembrane</keyword>
<evidence type="ECO:0000313" key="26">
    <source>
        <dbReference type="EMBL" id="ART66954.1"/>
    </source>
</evidence>
<dbReference type="SMART" id="SM00365">
    <property type="entry name" value="LRR_SD22"/>
    <property type="match status" value="6"/>
</dbReference>
<dbReference type="GO" id="GO:0004888">
    <property type="term" value="F:transmembrane signaling receptor activity"/>
    <property type="evidence" value="ECO:0007669"/>
    <property type="project" value="InterPro"/>
</dbReference>
<evidence type="ECO:0000256" key="3">
    <source>
        <dbReference type="ARBA" id="ARBA00004466"/>
    </source>
</evidence>
<feature type="signal peptide" evidence="23">
    <location>
        <begin position="1"/>
        <end position="24"/>
    </location>
</feature>
<dbReference type="Pfam" id="PF13855">
    <property type="entry name" value="LRR_8"/>
    <property type="match status" value="3"/>
</dbReference>
<evidence type="ECO:0000256" key="11">
    <source>
        <dbReference type="ARBA" id="ARBA00022753"/>
    </source>
</evidence>
<evidence type="ECO:0000313" key="25">
    <source>
        <dbReference type="EMBL" id="AKP20514.1"/>
    </source>
</evidence>
<comment type="subcellular location">
    <subcellularLocation>
        <location evidence="1">Cell membrane</location>
        <topology evidence="1">Single-pass type I membrane protein</topology>
    </subcellularLocation>
    <subcellularLocation>
        <location evidence="3">Cell projection</location>
        <location evidence="3">Ruffle</location>
    </subcellularLocation>
    <subcellularLocation>
        <location evidence="2">Early endosome</location>
    </subcellularLocation>
</comment>
<keyword evidence="9 23" id="KW-0732">Signal</keyword>
<sequence length="820" mass="94285">MIVSYWEQMIFLISILILVNAGQGQECTTIIKNMEYSCFGRNLTQIPSSLPITVTSLDFSFNFLNSLHKCVFPVLFNLQVLDLTRCHIKHIENDAFYNVKNLTTLILTGNPVAYFGPGCLNSLHNLQRLVLVDIRLPSLQLQMNNLTKLQELRVGTNNIQSVSLPPLMSSFKDFSLLDLHANNISIIKTDHTVVLRKIGRNMTLILSRNPLLHIEPGAFRDIYFRELHIQAAFVSTHAQKECLNALTGLSVDKLFMGSYRMQWKSSVSDSKYLDGLCSVNFNEIYLIQKEFSNSEMNIFHCMINATKIALKIGYIRRMERVRFCRLKELYLGPTLLSVVPSVSHIRSLEKLVVKSTMPMTFFGIGGLPLLQYVDLSGNFLIMKDCCYGFFPNTTNIRHLNLSQNSEIGMLDKPFSGFNLLEVLDLHHTKLVIVFYFGFLHGLKNLKYLDISHTSITLTSYMAFRDLQNLTVLKMAGNSLGGDVMRYLFQNLTHLEVLDISHCNIGEISRTSFIGTQKLRHLYLSKNKLMTLDFLAQPELKRLTSIYFDKNSITSIPLDVLQKLPTNLSEFDLSSNPIDCSCSQTDFIFWIIQNQNILKQAENIFCKSFSPSPDFRAADFDIDSCVHKKRLTIVLSVCFVILVVVLSVLAYRFQFYLQYCCILMRGYRSPAQQECSYDAFVIFSSYDEAWVMNELMENLENGVPPIHLCLHMRDFQAGKSIASNIIDEGIMGSRKVIVVVSQHFIDSAWCRFEFELAQSRFMMERNANIIIIILEDVEERKTKKVFGLHKHLKKNTYLKWSRDPLSNMRFWIRLRRAIIKQ</sequence>
<evidence type="ECO:0000256" key="13">
    <source>
        <dbReference type="ARBA" id="ARBA00022859"/>
    </source>
</evidence>
<evidence type="ECO:0000256" key="19">
    <source>
        <dbReference type="ARBA" id="ARBA00023273"/>
    </source>
</evidence>
<keyword evidence="16 21" id="KW-0675">Receptor</keyword>
<dbReference type="InterPro" id="IPR001611">
    <property type="entry name" value="Leu-rich_rpt"/>
</dbReference>
<dbReference type="EMBL" id="KR092315">
    <property type="protein sequence ID" value="AKP20514.1"/>
    <property type="molecule type" value="mRNA"/>
</dbReference>
<dbReference type="SMART" id="SM00255">
    <property type="entry name" value="TIR"/>
    <property type="match status" value="1"/>
</dbReference>
<comment type="similarity">
    <text evidence="4 21">Belongs to the Toll-like receptor family.</text>
</comment>
<dbReference type="InterPro" id="IPR003591">
    <property type="entry name" value="Leu-rich_rpt_typical-subtyp"/>
</dbReference>
<evidence type="ECO:0000256" key="20">
    <source>
        <dbReference type="ARBA" id="ARBA00040109"/>
    </source>
</evidence>
<dbReference type="InterPro" id="IPR017241">
    <property type="entry name" value="Toll-like_receptor"/>
</dbReference>
<dbReference type="PROSITE" id="PS50104">
    <property type="entry name" value="TIR"/>
    <property type="match status" value="1"/>
</dbReference>
<dbReference type="SUPFAM" id="SSF52058">
    <property type="entry name" value="L domain-like"/>
    <property type="match status" value="3"/>
</dbReference>
<dbReference type="InterPro" id="IPR032675">
    <property type="entry name" value="LRR_dom_sf"/>
</dbReference>
<reference evidence="26" key="2">
    <citation type="submission" date="2016-07" db="EMBL/GenBank/DDBJ databases">
        <title>Identification and characterization of a novel Toll-like receptor 4 homologue in blunt snout bream, Megalobrama amblycephala.</title>
        <authorList>
            <person name="Yan J."/>
            <person name="Tang L."/>
            <person name="Yuhong J."/>
            <person name="Lv Y."/>
        </authorList>
    </citation>
    <scope>NUCLEOTIDE SEQUENCE</scope>
</reference>
<dbReference type="SMART" id="SM00369">
    <property type="entry name" value="LRR_TYP"/>
    <property type="match status" value="8"/>
</dbReference>